<dbReference type="EMBL" id="JBEVCJ010000003">
    <property type="protein sequence ID" value="MET1254192.1"/>
    <property type="molecule type" value="Genomic_DNA"/>
</dbReference>
<organism evidence="1 2">
    <name type="scientific">Aliikangiella maris</name>
    <dbReference type="NCBI Taxonomy" id="3162458"/>
    <lineage>
        <taxon>Bacteria</taxon>
        <taxon>Pseudomonadati</taxon>
        <taxon>Pseudomonadota</taxon>
        <taxon>Gammaproteobacteria</taxon>
        <taxon>Oceanospirillales</taxon>
        <taxon>Pleioneaceae</taxon>
        <taxon>Aliikangiella</taxon>
    </lineage>
</organism>
<accession>A0ABV2BQI1</accession>
<proteinExistence type="predicted"/>
<reference evidence="1 2" key="1">
    <citation type="submission" date="2024-06" db="EMBL/GenBank/DDBJ databases">
        <authorList>
            <person name="Li F."/>
        </authorList>
    </citation>
    <scope>NUCLEOTIDE SEQUENCE [LARGE SCALE GENOMIC DNA]</scope>
    <source>
        <strain evidence="1 2">GXAS 311</strain>
    </source>
</reference>
<evidence type="ECO:0000313" key="1">
    <source>
        <dbReference type="EMBL" id="MET1254192.1"/>
    </source>
</evidence>
<dbReference type="Proteomes" id="UP001548189">
    <property type="component" value="Unassembled WGS sequence"/>
</dbReference>
<evidence type="ECO:0000313" key="2">
    <source>
        <dbReference type="Proteomes" id="UP001548189"/>
    </source>
</evidence>
<dbReference type="SUPFAM" id="SSF141868">
    <property type="entry name" value="EAL domain-like"/>
    <property type="match status" value="1"/>
</dbReference>
<dbReference type="InterPro" id="IPR035919">
    <property type="entry name" value="EAL_sf"/>
</dbReference>
<keyword evidence="2" id="KW-1185">Reference proteome</keyword>
<sequence>MDIVDGDNATLELLSNYCCGIVNGVNQPYVKIFVNLTRALIMSDIFIPLQPDRIVIEILEDIDVDPELLTL</sequence>
<comment type="caution">
    <text evidence="1">The sequence shown here is derived from an EMBL/GenBank/DDBJ whole genome shotgun (WGS) entry which is preliminary data.</text>
</comment>
<gene>
    <name evidence="1" type="ORF">ABVT43_03530</name>
</gene>
<name>A0ABV2BQI1_9GAMM</name>
<protein>
    <submittedName>
        <fullName evidence="1">Uncharacterized protein</fullName>
    </submittedName>
</protein>